<name>V5H0H3_ANOGL</name>
<evidence type="ECO:0000259" key="1">
    <source>
        <dbReference type="PROSITE" id="PS50878"/>
    </source>
</evidence>
<dbReference type="SUPFAM" id="SSF56672">
    <property type="entry name" value="DNA/RNA polymerases"/>
    <property type="match status" value="1"/>
</dbReference>
<gene>
    <name evidence="2" type="primary">PO11</name>
</gene>
<sequence length="239" mass="27461">GVFSSEKMEINIGIPQGSIIGPLLFIIYLNDIAKVPTNSNQKIINYVDDTNLLVGADTMPEIITQSEVLLQLTKDWLSKNGLIMNNDKTQLVLFSSSYWQINRPNNIILDNQIAELASSTKFLGLHLDEHLNWKKHIDELAAKLSKVIYGIRVISKYVNSTSTKIIYFGSFESICKYGIMFWGNSTDIQKIFVIQKRIIRIINNMSYIQSCRSVFRNSKIMTISALYIFECLMYLRKNW</sequence>
<dbReference type="Pfam" id="PF00078">
    <property type="entry name" value="RVT_1"/>
    <property type="match status" value="1"/>
</dbReference>
<dbReference type="EMBL" id="GALX01002118">
    <property type="protein sequence ID" value="JAB66348.1"/>
    <property type="molecule type" value="Transcribed_RNA"/>
</dbReference>
<feature type="non-terminal residue" evidence="2">
    <location>
        <position position="1"/>
    </location>
</feature>
<organism evidence="2">
    <name type="scientific">Anoplophora glabripennis</name>
    <name type="common">Asian longhorn beetle</name>
    <name type="synonym">Anoplophora nobilis</name>
    <dbReference type="NCBI Taxonomy" id="217634"/>
    <lineage>
        <taxon>Eukaryota</taxon>
        <taxon>Metazoa</taxon>
        <taxon>Ecdysozoa</taxon>
        <taxon>Arthropoda</taxon>
        <taxon>Hexapoda</taxon>
        <taxon>Insecta</taxon>
        <taxon>Pterygota</taxon>
        <taxon>Neoptera</taxon>
        <taxon>Endopterygota</taxon>
        <taxon>Coleoptera</taxon>
        <taxon>Polyphaga</taxon>
        <taxon>Cucujiformia</taxon>
        <taxon>Chrysomeloidea</taxon>
        <taxon>Cerambycidae</taxon>
        <taxon>Lamiinae</taxon>
        <taxon>Lamiini</taxon>
        <taxon>Anoplophora</taxon>
    </lineage>
</organism>
<dbReference type="InterPro" id="IPR043502">
    <property type="entry name" value="DNA/RNA_pol_sf"/>
</dbReference>
<dbReference type="PANTHER" id="PTHR33332">
    <property type="entry name" value="REVERSE TRANSCRIPTASE DOMAIN-CONTAINING PROTEIN"/>
    <property type="match status" value="1"/>
</dbReference>
<dbReference type="PROSITE" id="PS50878">
    <property type="entry name" value="RT_POL"/>
    <property type="match status" value="1"/>
</dbReference>
<feature type="non-terminal residue" evidence="2">
    <location>
        <position position="239"/>
    </location>
</feature>
<reference evidence="2" key="1">
    <citation type="submission" date="2013-07" db="EMBL/GenBank/DDBJ databases">
        <title>Midgut Transcriptome Profiling of Anoplphora glabripennis, a Lignocellulose Degrading, Wood-Boring Cerambycid.</title>
        <authorList>
            <person name="Scully E.D."/>
            <person name="Hoover K."/>
            <person name="Carlson J.E."/>
            <person name="Tien M."/>
            <person name="Geib S.M."/>
        </authorList>
    </citation>
    <scope>NUCLEOTIDE SEQUENCE</scope>
</reference>
<proteinExistence type="predicted"/>
<dbReference type="GO" id="GO:0071897">
    <property type="term" value="P:DNA biosynthetic process"/>
    <property type="evidence" value="ECO:0007669"/>
    <property type="project" value="UniProtKB-ARBA"/>
</dbReference>
<protein>
    <submittedName>
        <fullName evidence="2">Retrotransposable element</fullName>
    </submittedName>
</protein>
<feature type="domain" description="Reverse transcriptase" evidence="1">
    <location>
        <begin position="1"/>
        <end position="127"/>
    </location>
</feature>
<dbReference type="InterPro" id="IPR000477">
    <property type="entry name" value="RT_dom"/>
</dbReference>
<evidence type="ECO:0000313" key="2">
    <source>
        <dbReference type="EMBL" id="JAB66348.1"/>
    </source>
</evidence>
<dbReference type="AlphaFoldDB" id="V5H0H3"/>
<accession>V5H0H3</accession>